<keyword evidence="3" id="KW-1185">Reference proteome</keyword>
<dbReference type="SUPFAM" id="SSF48371">
    <property type="entry name" value="ARM repeat"/>
    <property type="match status" value="1"/>
</dbReference>
<gene>
    <name evidence="2" type="primary">Ppp4r3b</name>
    <name evidence="2" type="ORF">DICMEG_R05877</name>
</gene>
<proteinExistence type="predicted"/>
<dbReference type="InterPro" id="IPR006887">
    <property type="entry name" value="P4R3-like_central_dom"/>
</dbReference>
<comment type="caution">
    <text evidence="2">The sequence shown here is derived from an EMBL/GenBank/DDBJ whole genome shotgun (WGS) entry which is preliminary data.</text>
</comment>
<dbReference type="AlphaFoldDB" id="A0A7L0A7Z4"/>
<dbReference type="GO" id="GO:0072542">
    <property type="term" value="F:protein phosphatase activator activity"/>
    <property type="evidence" value="ECO:0007669"/>
    <property type="project" value="TreeGrafter"/>
</dbReference>
<reference evidence="2 3" key="1">
    <citation type="submission" date="2019-09" db="EMBL/GenBank/DDBJ databases">
        <title>Bird 10,000 Genomes (B10K) Project - Family phase.</title>
        <authorList>
            <person name="Zhang G."/>
        </authorList>
    </citation>
    <scope>NUCLEOTIDE SEQUENCE [LARGE SCALE GENOMIC DNA]</scope>
    <source>
        <strain evidence="2">B10K-DU-001-48</strain>
        <tissue evidence="2">Muscle</tissue>
    </source>
</reference>
<evidence type="ECO:0000313" key="3">
    <source>
        <dbReference type="Proteomes" id="UP000537234"/>
    </source>
</evidence>
<dbReference type="GO" id="GO:0005654">
    <property type="term" value="C:nucleoplasm"/>
    <property type="evidence" value="ECO:0007669"/>
    <property type="project" value="TreeGrafter"/>
</dbReference>
<feature type="domain" description="Serine/threonine-protein phosphatase 4 regulatory subunit 3-like central" evidence="1">
    <location>
        <begin position="16"/>
        <end position="535"/>
    </location>
</feature>
<dbReference type="GO" id="GO:0030289">
    <property type="term" value="C:protein phosphatase 4 complex"/>
    <property type="evidence" value="ECO:0007669"/>
    <property type="project" value="TreeGrafter"/>
</dbReference>
<feature type="non-terminal residue" evidence="2">
    <location>
        <position position="545"/>
    </location>
</feature>
<dbReference type="InterPro" id="IPR011989">
    <property type="entry name" value="ARM-like"/>
</dbReference>
<dbReference type="Gene3D" id="1.25.10.10">
    <property type="entry name" value="Leucine-rich Repeat Variant"/>
    <property type="match status" value="1"/>
</dbReference>
<name>A0A7L0A7Z4_9CORV</name>
<dbReference type="Pfam" id="PF04802">
    <property type="entry name" value="PP4R3"/>
    <property type="match status" value="1"/>
</dbReference>
<sequence>SRLMDLPTCELQRLGEIADLVTSVRLSHVRKEKLALALKNEDYIPKLLQLFQVCENAKNTEGLHLLFDIVRGILYLDKAILFEVMFSDQCILGVVGCLEYDPCLAQPGWHREFLTKTAKLQEVIPIRDPELRQKIRQTSRAQYIQAIILPNPSDFEEGFLSTLDSFISSSKEEILHELQKDGEFLPEVFAQLANEATAGEQRCELMRFFKEFCAFCFTLPDKRDELLQTLAKLGILPTLEMLMGMDGVQVRSAATDILSYLVEFSPAMVQEFVMQEAHQSENDTPLIIEVIKQMICSPNPEFGGDNQLMEILCALIDPEKMLAIASNLEIFEFLDIFYDRYIHVLTAPLLADTSEEWYEIGTAIVTELSVHWQYIIYFFVQLKALIFLVDNYQTAEILASVLELLSFCVERHKYHMKIYIINKDLLRRTLVLMKSKHKFLALCALRFMRRIIGLKDELYNRYITLGNLFEPVVNAVLDNRNRCNLLKSALMELFEFIQMEDVQFLIAHIVENFSDALESVKYIHTFQGLKTKYEQEKDRQNEKLS</sequence>
<organism evidence="2 3">
    <name type="scientific">Dicrurus megarhynchus</name>
    <dbReference type="NCBI Taxonomy" id="450177"/>
    <lineage>
        <taxon>Eukaryota</taxon>
        <taxon>Metazoa</taxon>
        <taxon>Chordata</taxon>
        <taxon>Craniata</taxon>
        <taxon>Vertebrata</taxon>
        <taxon>Euteleostomi</taxon>
        <taxon>Archelosauria</taxon>
        <taxon>Archosauria</taxon>
        <taxon>Dinosauria</taxon>
        <taxon>Saurischia</taxon>
        <taxon>Theropoda</taxon>
        <taxon>Coelurosauria</taxon>
        <taxon>Aves</taxon>
        <taxon>Neognathae</taxon>
        <taxon>Neoaves</taxon>
        <taxon>Telluraves</taxon>
        <taxon>Australaves</taxon>
        <taxon>Passeriformes</taxon>
        <taxon>Corvoidea</taxon>
        <taxon>Dicruridae</taxon>
        <taxon>Dicrurus</taxon>
    </lineage>
</organism>
<dbReference type="PANTHER" id="PTHR23318">
    <property type="entry name" value="ATP SYNTHASE GAMMA-RELATED"/>
    <property type="match status" value="1"/>
</dbReference>
<evidence type="ECO:0000313" key="2">
    <source>
        <dbReference type="EMBL" id="NXJ30913.1"/>
    </source>
</evidence>
<evidence type="ECO:0000259" key="1">
    <source>
        <dbReference type="Pfam" id="PF04802"/>
    </source>
</evidence>
<accession>A0A7L0A7Z4</accession>
<dbReference type="GO" id="GO:0006974">
    <property type="term" value="P:DNA damage response"/>
    <property type="evidence" value="ECO:0007669"/>
    <property type="project" value="TreeGrafter"/>
</dbReference>
<protein>
    <submittedName>
        <fullName evidence="2">P4R3B phosphatase</fullName>
    </submittedName>
</protein>
<dbReference type="InterPro" id="IPR016024">
    <property type="entry name" value="ARM-type_fold"/>
</dbReference>
<dbReference type="EMBL" id="VXAD01013585">
    <property type="protein sequence ID" value="NXJ30913.1"/>
    <property type="molecule type" value="Genomic_DNA"/>
</dbReference>
<dbReference type="PANTHER" id="PTHR23318:SF18">
    <property type="entry name" value="SERINE_THREONINE-PROTEIN PHOSPHATASE 4 REGULATORY SUBUNIT 3B"/>
    <property type="match status" value="1"/>
</dbReference>
<dbReference type="Proteomes" id="UP000537234">
    <property type="component" value="Unassembled WGS sequence"/>
</dbReference>
<dbReference type="InterPro" id="IPR051137">
    <property type="entry name" value="PP4R3-like"/>
</dbReference>
<feature type="non-terminal residue" evidence="2">
    <location>
        <position position="1"/>
    </location>
</feature>